<evidence type="ECO:0000313" key="10">
    <source>
        <dbReference type="Proteomes" id="UP000004947"/>
    </source>
</evidence>
<dbReference type="GO" id="GO:0005737">
    <property type="term" value="C:cytoplasm"/>
    <property type="evidence" value="ECO:0007669"/>
    <property type="project" value="TreeGrafter"/>
</dbReference>
<comment type="cofactor">
    <cofactor evidence="1">
        <name>Ca(2+)</name>
        <dbReference type="ChEBI" id="CHEBI:29108"/>
    </cofactor>
</comment>
<proteinExistence type="inferred from homology"/>
<evidence type="ECO:0000259" key="8">
    <source>
        <dbReference type="Pfam" id="PF00884"/>
    </source>
</evidence>
<accession>A6DKB6</accession>
<dbReference type="GO" id="GO:0004423">
    <property type="term" value="F:iduronate-2-sulfatase activity"/>
    <property type="evidence" value="ECO:0007669"/>
    <property type="project" value="InterPro"/>
</dbReference>
<keyword evidence="4 7" id="KW-0732">Signal</keyword>
<protein>
    <submittedName>
        <fullName evidence="9">Iduronate sulfatase</fullName>
    </submittedName>
</protein>
<keyword evidence="10" id="KW-1185">Reference proteome</keyword>
<dbReference type="InterPro" id="IPR000917">
    <property type="entry name" value="Sulfatase_N"/>
</dbReference>
<dbReference type="Proteomes" id="UP000004947">
    <property type="component" value="Unassembled WGS sequence"/>
</dbReference>
<keyword evidence="5" id="KW-0378">Hydrolase</keyword>
<dbReference type="Pfam" id="PF00884">
    <property type="entry name" value="Sulfatase"/>
    <property type="match status" value="1"/>
</dbReference>
<evidence type="ECO:0000256" key="5">
    <source>
        <dbReference type="ARBA" id="ARBA00022801"/>
    </source>
</evidence>
<dbReference type="STRING" id="313628.LNTAR_00395"/>
<dbReference type="PANTHER" id="PTHR45953:SF1">
    <property type="entry name" value="IDURONATE 2-SULFATASE"/>
    <property type="match status" value="1"/>
</dbReference>
<keyword evidence="6" id="KW-0106">Calcium</keyword>
<feature type="chain" id="PRO_5002691187" evidence="7">
    <location>
        <begin position="22"/>
        <end position="475"/>
    </location>
</feature>
<dbReference type="RefSeq" id="WP_007278328.1">
    <property type="nucleotide sequence ID" value="NZ_ABCK01000007.1"/>
</dbReference>
<reference evidence="9 10" key="1">
    <citation type="journal article" date="2010" name="J. Bacteriol.">
        <title>Genome sequence of Lentisphaera araneosa HTCC2155T, the type species of the order Lentisphaerales in the phylum Lentisphaerae.</title>
        <authorList>
            <person name="Thrash J.C."/>
            <person name="Cho J.C."/>
            <person name="Vergin K.L."/>
            <person name="Morris R.M."/>
            <person name="Giovannoni S.J."/>
        </authorList>
    </citation>
    <scope>NUCLEOTIDE SEQUENCE [LARGE SCALE GENOMIC DNA]</scope>
    <source>
        <strain evidence="9 10">HTCC2155</strain>
    </source>
</reference>
<dbReference type="PANTHER" id="PTHR45953">
    <property type="entry name" value="IDURONATE 2-SULFATASE"/>
    <property type="match status" value="1"/>
</dbReference>
<dbReference type="CDD" id="cd16030">
    <property type="entry name" value="iduronate-2-sulfatase"/>
    <property type="match status" value="1"/>
</dbReference>
<evidence type="ECO:0000256" key="6">
    <source>
        <dbReference type="ARBA" id="ARBA00022837"/>
    </source>
</evidence>
<comment type="similarity">
    <text evidence="2">Belongs to the sulfatase family.</text>
</comment>
<evidence type="ECO:0000256" key="1">
    <source>
        <dbReference type="ARBA" id="ARBA00001913"/>
    </source>
</evidence>
<dbReference type="GO" id="GO:0046872">
    <property type="term" value="F:metal ion binding"/>
    <property type="evidence" value="ECO:0007669"/>
    <property type="project" value="UniProtKB-KW"/>
</dbReference>
<evidence type="ECO:0000256" key="3">
    <source>
        <dbReference type="ARBA" id="ARBA00022723"/>
    </source>
</evidence>
<dbReference type="AlphaFoldDB" id="A6DKB6"/>
<organism evidence="9 10">
    <name type="scientific">Lentisphaera araneosa HTCC2155</name>
    <dbReference type="NCBI Taxonomy" id="313628"/>
    <lineage>
        <taxon>Bacteria</taxon>
        <taxon>Pseudomonadati</taxon>
        <taxon>Lentisphaerota</taxon>
        <taxon>Lentisphaeria</taxon>
        <taxon>Lentisphaerales</taxon>
        <taxon>Lentisphaeraceae</taxon>
        <taxon>Lentisphaera</taxon>
    </lineage>
</organism>
<dbReference type="Gene3D" id="3.40.720.10">
    <property type="entry name" value="Alkaline Phosphatase, subunit A"/>
    <property type="match status" value="1"/>
</dbReference>
<keyword evidence="3" id="KW-0479">Metal-binding</keyword>
<dbReference type="InterPro" id="IPR017850">
    <property type="entry name" value="Alkaline_phosphatase_core_sf"/>
</dbReference>
<dbReference type="SUPFAM" id="SSF53649">
    <property type="entry name" value="Alkaline phosphatase-like"/>
    <property type="match status" value="1"/>
</dbReference>
<comment type="caution">
    <text evidence="9">The sequence shown here is derived from an EMBL/GenBank/DDBJ whole genome shotgun (WGS) entry which is preliminary data.</text>
</comment>
<evidence type="ECO:0000256" key="7">
    <source>
        <dbReference type="SAM" id="SignalP"/>
    </source>
</evidence>
<dbReference type="OrthoDB" id="9762324at2"/>
<name>A6DKB6_9BACT</name>
<feature type="signal peptide" evidence="7">
    <location>
        <begin position="1"/>
        <end position="21"/>
    </location>
</feature>
<dbReference type="eggNOG" id="COG3119">
    <property type="taxonomic scope" value="Bacteria"/>
</dbReference>
<feature type="domain" description="Sulfatase N-terminal" evidence="8">
    <location>
        <begin position="23"/>
        <end position="359"/>
    </location>
</feature>
<dbReference type="InterPro" id="IPR035874">
    <property type="entry name" value="IDS"/>
</dbReference>
<evidence type="ECO:0000313" key="9">
    <source>
        <dbReference type="EMBL" id="EDM27814.1"/>
    </source>
</evidence>
<evidence type="ECO:0000256" key="4">
    <source>
        <dbReference type="ARBA" id="ARBA00022729"/>
    </source>
</evidence>
<sequence length="475" mass="54947">MKFRTLIFFSTFFLSSLSAQSAPNILFIAIDDMNDWTGFLGGHPQAQTPNMDSLAKEGVNFTNAHCSAPGCSPSRNALLYGIEPFNSGLYPFYEHEIHQDLHQKYTSLPRLLKENSYKTYGSGKIHHGPKDDSREWTDYYEPKNFKRLYAKGSGYQVGKSHKSSFRPTISPYEQHLDHQFVDYGIDILSQKHDKPFFLAVGIVKPHLPFNAPKTFFDALPEVIIAPEILNDDLKDVPKEAKDFLKTRDDRQFKKDKAWEDVRRAYLACISWADYNVGRLIKALEDSEYANNTIIVLWSDHGYHMGEKNTFRKFTLWEESTRVPFIIKDLRPNSNLMSANCTQAVSLINIYKTIADFANIKTPKYVDGVSLIPQLQNVEEKILYPTISSWGRGNYSVRSDDWRYTRYHDGTEELYFHKTDPNEWKNLAQNPEYKNQKLELKKHLPQTEQQVIEDYIAPWSLQGADKARLLKKKKSS</sequence>
<dbReference type="EMBL" id="ABCK01000007">
    <property type="protein sequence ID" value="EDM27814.1"/>
    <property type="molecule type" value="Genomic_DNA"/>
</dbReference>
<evidence type="ECO:0000256" key="2">
    <source>
        <dbReference type="ARBA" id="ARBA00008779"/>
    </source>
</evidence>
<gene>
    <name evidence="9" type="ORF">LNTAR_00395</name>
</gene>